<accession>A0AAJ0HK52</accession>
<proteinExistence type="predicted"/>
<protein>
    <submittedName>
        <fullName evidence="2">Uncharacterized protein</fullName>
    </submittedName>
</protein>
<evidence type="ECO:0000313" key="2">
    <source>
        <dbReference type="EMBL" id="KAK3356377.1"/>
    </source>
</evidence>
<dbReference type="AlphaFoldDB" id="A0AAJ0HK52"/>
<feature type="compositionally biased region" description="Basic residues" evidence="1">
    <location>
        <begin position="1"/>
        <end position="14"/>
    </location>
</feature>
<evidence type="ECO:0000313" key="3">
    <source>
        <dbReference type="Proteomes" id="UP001275084"/>
    </source>
</evidence>
<evidence type="ECO:0000256" key="1">
    <source>
        <dbReference type="SAM" id="MobiDB-lite"/>
    </source>
</evidence>
<name>A0AAJ0HK52_9PEZI</name>
<reference evidence="2" key="1">
    <citation type="journal article" date="2023" name="Mol. Phylogenet. Evol.">
        <title>Genome-scale phylogeny and comparative genomics of the fungal order Sordariales.</title>
        <authorList>
            <person name="Hensen N."/>
            <person name="Bonometti L."/>
            <person name="Westerberg I."/>
            <person name="Brannstrom I.O."/>
            <person name="Guillou S."/>
            <person name="Cros-Aarteil S."/>
            <person name="Calhoun S."/>
            <person name="Haridas S."/>
            <person name="Kuo A."/>
            <person name="Mondo S."/>
            <person name="Pangilinan J."/>
            <person name="Riley R."/>
            <person name="LaButti K."/>
            <person name="Andreopoulos B."/>
            <person name="Lipzen A."/>
            <person name="Chen C."/>
            <person name="Yan M."/>
            <person name="Daum C."/>
            <person name="Ng V."/>
            <person name="Clum A."/>
            <person name="Steindorff A."/>
            <person name="Ohm R.A."/>
            <person name="Martin F."/>
            <person name="Silar P."/>
            <person name="Natvig D.O."/>
            <person name="Lalanne C."/>
            <person name="Gautier V."/>
            <person name="Ament-Velasquez S.L."/>
            <person name="Kruys A."/>
            <person name="Hutchinson M.I."/>
            <person name="Powell A.J."/>
            <person name="Barry K."/>
            <person name="Miller A.N."/>
            <person name="Grigoriev I.V."/>
            <person name="Debuchy R."/>
            <person name="Gladieux P."/>
            <person name="Hiltunen Thoren M."/>
            <person name="Johannesson H."/>
        </authorList>
    </citation>
    <scope>NUCLEOTIDE SEQUENCE</scope>
    <source>
        <strain evidence="2">CBS 955.72</strain>
    </source>
</reference>
<gene>
    <name evidence="2" type="ORF">B0T25DRAFT_134981</name>
</gene>
<dbReference type="Proteomes" id="UP001275084">
    <property type="component" value="Unassembled WGS sequence"/>
</dbReference>
<organism evidence="2 3">
    <name type="scientific">Lasiosphaeria hispida</name>
    <dbReference type="NCBI Taxonomy" id="260671"/>
    <lineage>
        <taxon>Eukaryota</taxon>
        <taxon>Fungi</taxon>
        <taxon>Dikarya</taxon>
        <taxon>Ascomycota</taxon>
        <taxon>Pezizomycotina</taxon>
        <taxon>Sordariomycetes</taxon>
        <taxon>Sordariomycetidae</taxon>
        <taxon>Sordariales</taxon>
        <taxon>Lasiosphaeriaceae</taxon>
        <taxon>Lasiosphaeria</taxon>
    </lineage>
</organism>
<comment type="caution">
    <text evidence="2">The sequence shown here is derived from an EMBL/GenBank/DDBJ whole genome shotgun (WGS) entry which is preliminary data.</text>
</comment>
<feature type="region of interest" description="Disordered" evidence="1">
    <location>
        <begin position="1"/>
        <end position="23"/>
    </location>
</feature>
<keyword evidence="3" id="KW-1185">Reference proteome</keyword>
<dbReference type="EMBL" id="JAUIQD010000003">
    <property type="protein sequence ID" value="KAK3356377.1"/>
    <property type="molecule type" value="Genomic_DNA"/>
</dbReference>
<reference evidence="2" key="2">
    <citation type="submission" date="2023-06" db="EMBL/GenBank/DDBJ databases">
        <authorList>
            <consortium name="Lawrence Berkeley National Laboratory"/>
            <person name="Haridas S."/>
            <person name="Hensen N."/>
            <person name="Bonometti L."/>
            <person name="Westerberg I."/>
            <person name="Brannstrom I.O."/>
            <person name="Guillou S."/>
            <person name="Cros-Aarteil S."/>
            <person name="Calhoun S."/>
            <person name="Kuo A."/>
            <person name="Mondo S."/>
            <person name="Pangilinan J."/>
            <person name="Riley R."/>
            <person name="Labutti K."/>
            <person name="Andreopoulos B."/>
            <person name="Lipzen A."/>
            <person name="Chen C."/>
            <person name="Yanf M."/>
            <person name="Daum C."/>
            <person name="Ng V."/>
            <person name="Clum A."/>
            <person name="Steindorff A."/>
            <person name="Ohm R."/>
            <person name="Martin F."/>
            <person name="Silar P."/>
            <person name="Natvig D."/>
            <person name="Lalanne C."/>
            <person name="Gautier V."/>
            <person name="Ament-Velasquez S.L."/>
            <person name="Kruys A."/>
            <person name="Hutchinson M.I."/>
            <person name="Powell A.J."/>
            <person name="Barry K."/>
            <person name="Miller A.N."/>
            <person name="Grigoriev I.V."/>
            <person name="Debuchy R."/>
            <person name="Gladieux P."/>
            <person name="Thoren M.H."/>
            <person name="Johannesson H."/>
        </authorList>
    </citation>
    <scope>NUCLEOTIDE SEQUENCE</scope>
    <source>
        <strain evidence="2">CBS 955.72</strain>
    </source>
</reference>
<sequence>MRKLMRRMKSKIGRGKGTGGSQNLEFTVDISHPRLWSRDPRETSAAASIFPMSLLYPDDSLTAVLRKIELLIAEQIHQAHAVPSSAGAVRVGGIVCALPDLLVDPLSWPAASGSLADCSLFQHSKVIPHSFAVIQYFLDTGDLILLPPHPSGPVSHSVLVLNCDDWIVECTSYVLQVVSPYLVEVVESDPTYMAEVAGLAHVQSAFSQLINQNVKLMNDQLKHKMDKAATDAIIELCVRQFNEDILPNFDNDGRAWIVDYEMPRDFAAFRHGRFEFKNDKILACFSPSLGIIQKMILCAVNRTRELGDLSPWFLLLAGPYAKSRFLREELSRATLLQSRMHNLQPPTLIHSAEGENGLTLGALSHARGC</sequence>